<name>A0A2N5XTQ7_9HYPH</name>
<dbReference type="EMBL" id="PKUQ01000013">
    <property type="protein sequence ID" value="PLW77894.1"/>
    <property type="molecule type" value="Genomic_DNA"/>
</dbReference>
<evidence type="ECO:0000313" key="2">
    <source>
        <dbReference type="Proteomes" id="UP000234881"/>
    </source>
</evidence>
<dbReference type="Proteomes" id="UP000234881">
    <property type="component" value="Unassembled WGS sequence"/>
</dbReference>
<reference evidence="1 2" key="1">
    <citation type="submission" date="2018-01" db="EMBL/GenBank/DDBJ databases">
        <title>The draft genome sequence of Cohaesibacter sp. H1304.</title>
        <authorList>
            <person name="Wang N.-N."/>
            <person name="Du Z.-J."/>
        </authorList>
    </citation>
    <scope>NUCLEOTIDE SEQUENCE [LARGE SCALE GENOMIC DNA]</scope>
    <source>
        <strain evidence="1 2">H1304</strain>
    </source>
</reference>
<keyword evidence="2" id="KW-1185">Reference proteome</keyword>
<dbReference type="RefSeq" id="WP_101533135.1">
    <property type="nucleotide sequence ID" value="NZ_PKUQ01000013.1"/>
</dbReference>
<dbReference type="OrthoDB" id="8441904at2"/>
<protein>
    <submittedName>
        <fullName evidence="1">Uncharacterized protein</fullName>
    </submittedName>
</protein>
<proteinExistence type="predicted"/>
<gene>
    <name evidence="1" type="ORF">C0081_07140</name>
</gene>
<organism evidence="1 2">
    <name type="scientific">Cohaesibacter celericrescens</name>
    <dbReference type="NCBI Taxonomy" id="2067669"/>
    <lineage>
        <taxon>Bacteria</taxon>
        <taxon>Pseudomonadati</taxon>
        <taxon>Pseudomonadota</taxon>
        <taxon>Alphaproteobacteria</taxon>
        <taxon>Hyphomicrobiales</taxon>
        <taxon>Cohaesibacteraceae</taxon>
    </lineage>
</organism>
<sequence>MIDELEIVRAACNRIGADAPEDLTSELYSGVTALRAYTLEARAALALHPWSFAQELHQLSRLTEHPIAGYQCIHQLPVKDVIIGADRVINDPSIEDDHFTAYKKFGTKIYSNVEELFAVMRVQVGPHLWNPLFAKAVSTGLAGFLAEALASDSKTADRLIHEAYGDAREERRGGLMRAAINADGYTTPNRKMRMGENLLTAAYLS</sequence>
<accession>A0A2N5XTQ7</accession>
<dbReference type="AlphaFoldDB" id="A0A2N5XTQ7"/>
<comment type="caution">
    <text evidence="1">The sequence shown here is derived from an EMBL/GenBank/DDBJ whole genome shotgun (WGS) entry which is preliminary data.</text>
</comment>
<evidence type="ECO:0000313" key="1">
    <source>
        <dbReference type="EMBL" id="PLW77894.1"/>
    </source>
</evidence>